<accession>A0A5J6GIP6</accession>
<dbReference type="CDD" id="cd00093">
    <property type="entry name" value="HTH_XRE"/>
    <property type="match status" value="1"/>
</dbReference>
<dbReference type="InterPro" id="IPR001387">
    <property type="entry name" value="Cro/C1-type_HTH"/>
</dbReference>
<evidence type="ECO:0000313" key="2">
    <source>
        <dbReference type="EMBL" id="QEU93931.1"/>
    </source>
</evidence>
<dbReference type="AlphaFoldDB" id="A0A5J6GIP6"/>
<dbReference type="Proteomes" id="UP000325529">
    <property type="component" value="Chromosome"/>
</dbReference>
<dbReference type="RefSeq" id="WP_107099115.1">
    <property type="nucleotide sequence ID" value="NZ_CP023699.1"/>
</dbReference>
<evidence type="ECO:0000313" key="3">
    <source>
        <dbReference type="Proteomes" id="UP000325529"/>
    </source>
</evidence>
<dbReference type="OrthoDB" id="2897536at2"/>
<dbReference type="InterPro" id="IPR043917">
    <property type="entry name" value="DUF5753"/>
</dbReference>
<dbReference type="KEGG" id="ska:CP970_26190"/>
<dbReference type="Pfam" id="PF19054">
    <property type="entry name" value="DUF5753"/>
    <property type="match status" value="1"/>
</dbReference>
<dbReference type="GO" id="GO:0003677">
    <property type="term" value="F:DNA binding"/>
    <property type="evidence" value="ECO:0007669"/>
    <property type="project" value="InterPro"/>
</dbReference>
<name>A0A5J6GIP6_STRKN</name>
<dbReference type="SUPFAM" id="SSF47413">
    <property type="entry name" value="lambda repressor-like DNA-binding domains"/>
    <property type="match status" value="1"/>
</dbReference>
<feature type="domain" description="DUF5753" evidence="1">
    <location>
        <begin position="95"/>
        <end position="270"/>
    </location>
</feature>
<evidence type="ECO:0000259" key="1">
    <source>
        <dbReference type="Pfam" id="PF19054"/>
    </source>
</evidence>
<dbReference type="InterPro" id="IPR010982">
    <property type="entry name" value="Lambda_DNA-bd_dom_sf"/>
</dbReference>
<protein>
    <submittedName>
        <fullName evidence="2">XRE family transcriptional regulator</fullName>
    </submittedName>
</protein>
<dbReference type="Gene3D" id="1.10.260.40">
    <property type="entry name" value="lambda repressor-like DNA-binding domains"/>
    <property type="match status" value="1"/>
</dbReference>
<dbReference type="EMBL" id="CP023699">
    <property type="protein sequence ID" value="QEU93931.1"/>
    <property type="molecule type" value="Genomic_DNA"/>
</dbReference>
<sequence length="283" mass="32172">MAARRDIDGSASVPAFYGKELRWKREAAGCTLQETVEGSYFGATYLSEIERGERRMPLELACHVDQFLGTDGFFERRCADVRKARKGAHAEYFVQVLEAEPRARIIEEWNTALVPGLLQTGTYAQAVIHSTYPLDLPEEVDAKIDARLQRAGLFDNPKKPEYWTILHESLLREPILPSEGMAEQLDHIAALAKRRRIVPQILQWNAPTRPFMDMPLLFMEFDDAPPLMYTEGPYHGQCIDDPALVKPYRKAYDRLRAAALPPEASLAMIEDAAEDYRNGKPRH</sequence>
<gene>
    <name evidence="2" type="ORF">CP970_26190</name>
</gene>
<proteinExistence type="predicted"/>
<reference evidence="2 3" key="1">
    <citation type="submission" date="2017-09" db="EMBL/GenBank/DDBJ databases">
        <authorList>
            <person name="Lee N."/>
            <person name="Cho B.-K."/>
        </authorList>
    </citation>
    <scope>NUCLEOTIDE SEQUENCE [LARGE SCALE GENOMIC DNA]</scope>
    <source>
        <strain evidence="2 3">ATCC 12853</strain>
    </source>
</reference>
<organism evidence="2 3">
    <name type="scientific">Streptomyces kanamyceticus</name>
    <dbReference type="NCBI Taxonomy" id="1967"/>
    <lineage>
        <taxon>Bacteria</taxon>
        <taxon>Bacillati</taxon>
        <taxon>Actinomycetota</taxon>
        <taxon>Actinomycetes</taxon>
        <taxon>Kitasatosporales</taxon>
        <taxon>Streptomycetaceae</taxon>
        <taxon>Streptomyces</taxon>
    </lineage>
</organism>
<keyword evidence="3" id="KW-1185">Reference proteome</keyword>